<dbReference type="InterPro" id="IPR002401">
    <property type="entry name" value="Cyt_P450_E_grp-I"/>
</dbReference>
<keyword evidence="4 8" id="KW-0560">Oxidoreductase</keyword>
<comment type="similarity">
    <text evidence="2 8">Belongs to the cytochrome P450 family.</text>
</comment>
<dbReference type="Gene3D" id="1.10.630.10">
    <property type="entry name" value="Cytochrome P450"/>
    <property type="match status" value="1"/>
</dbReference>
<proteinExistence type="inferred from homology"/>
<keyword evidence="7 8" id="KW-0349">Heme</keyword>
<evidence type="ECO:0000313" key="9">
    <source>
        <dbReference type="EMBL" id="OOO06873.1"/>
    </source>
</evidence>
<dbReference type="OrthoDB" id="3934656at2759"/>
<dbReference type="Pfam" id="PF00067">
    <property type="entry name" value="p450"/>
    <property type="match status" value="1"/>
</dbReference>
<dbReference type="GO" id="GO:0020037">
    <property type="term" value="F:heme binding"/>
    <property type="evidence" value="ECO:0007669"/>
    <property type="project" value="InterPro"/>
</dbReference>
<evidence type="ECO:0000256" key="6">
    <source>
        <dbReference type="ARBA" id="ARBA00023033"/>
    </source>
</evidence>
<organism evidence="9 10">
    <name type="scientific">Aspergillus oryzae</name>
    <name type="common">Yellow koji mold</name>
    <dbReference type="NCBI Taxonomy" id="5062"/>
    <lineage>
        <taxon>Eukaryota</taxon>
        <taxon>Fungi</taxon>
        <taxon>Dikarya</taxon>
        <taxon>Ascomycota</taxon>
        <taxon>Pezizomycotina</taxon>
        <taxon>Eurotiomycetes</taxon>
        <taxon>Eurotiomycetidae</taxon>
        <taxon>Eurotiales</taxon>
        <taxon>Aspergillaceae</taxon>
        <taxon>Aspergillus</taxon>
        <taxon>Aspergillus subgen. Circumdati</taxon>
    </lineage>
</organism>
<dbReference type="PRINTS" id="PR00385">
    <property type="entry name" value="P450"/>
</dbReference>
<dbReference type="PANTHER" id="PTHR24305">
    <property type="entry name" value="CYTOCHROME P450"/>
    <property type="match status" value="1"/>
</dbReference>
<dbReference type="PROSITE" id="PS00086">
    <property type="entry name" value="CYTOCHROME_P450"/>
    <property type="match status" value="1"/>
</dbReference>
<dbReference type="PRINTS" id="PR00463">
    <property type="entry name" value="EP450I"/>
</dbReference>
<evidence type="ECO:0000256" key="3">
    <source>
        <dbReference type="ARBA" id="ARBA00022723"/>
    </source>
</evidence>
<dbReference type="EMBL" id="MKZY01000007">
    <property type="protein sequence ID" value="OOO06873.1"/>
    <property type="molecule type" value="Genomic_DNA"/>
</dbReference>
<comment type="cofactor">
    <cofactor evidence="1 7">
        <name>heme</name>
        <dbReference type="ChEBI" id="CHEBI:30413"/>
    </cofactor>
</comment>
<keyword evidence="3 7" id="KW-0479">Metal-binding</keyword>
<evidence type="ECO:0000256" key="2">
    <source>
        <dbReference type="ARBA" id="ARBA00010617"/>
    </source>
</evidence>
<gene>
    <name evidence="9" type="ORF">OAory_01090760</name>
</gene>
<evidence type="ECO:0000256" key="8">
    <source>
        <dbReference type="RuleBase" id="RU000461"/>
    </source>
</evidence>
<dbReference type="InterPro" id="IPR036396">
    <property type="entry name" value="Cyt_P450_sf"/>
</dbReference>
<keyword evidence="5 7" id="KW-0408">Iron</keyword>
<evidence type="ECO:0000313" key="10">
    <source>
        <dbReference type="Proteomes" id="UP000190312"/>
    </source>
</evidence>
<dbReference type="VEuPathDB" id="FungiDB:AO090011000410"/>
<sequence>MQQNMIIPSFWTGTAIIGLVACAYVSYQCLLSPLARFPGPFAAKLSKGWRAYKTANGQWHRKLVDLHRKYGHVVRIAPNELSVGDPSSFRKIYKAGNGFNKAACYSVVQGNRPFDLTGERNEKVHSEQRKLVATAYSMSSMVHFESKVNVVIETLIHKLEARCGKTIDLGHWLQMWAFDVIGSISFSQPFGYVESGDDEGVFKRIQNAMGSAAWLMHAGWLLRLHQKLIPICGNWLAVNDRNGYFFQVACREVSGRINRGGDDKDIIGQLLETQKIKPQLKDLDISFMMTSNVFAGSDSTSIAFQSIFYLLLTHPAAHDRLMRELREREEKGELSDPVSFQEAESWSYLQAIIYEAMRLYAPAAFVLDRVVPPEGMMIEDKFVPGNTVVGSSAWVIHRNPEIWGPDVDTFRPERWLDDRKDEYKRYFFAFGGGSRTCIGKNISWLEIGKLVPTLLRHFEMRLENGAVLKEEFCALVFLKGLKVHISRRRV</sequence>
<dbReference type="AlphaFoldDB" id="A0A1S9DCQ7"/>
<dbReference type="GO" id="GO:0005506">
    <property type="term" value="F:iron ion binding"/>
    <property type="evidence" value="ECO:0007669"/>
    <property type="project" value="InterPro"/>
</dbReference>
<accession>A0A1S9DCQ7</accession>
<protein>
    <submittedName>
        <fullName evidence="9">Cytochrome P450</fullName>
    </submittedName>
</protein>
<evidence type="ECO:0000256" key="1">
    <source>
        <dbReference type="ARBA" id="ARBA00001971"/>
    </source>
</evidence>
<dbReference type="InterPro" id="IPR050121">
    <property type="entry name" value="Cytochrome_P450_monoxygenase"/>
</dbReference>
<dbReference type="InterPro" id="IPR017972">
    <property type="entry name" value="Cyt_P450_CS"/>
</dbReference>
<keyword evidence="6 8" id="KW-0503">Monooxygenase</keyword>
<evidence type="ECO:0000256" key="7">
    <source>
        <dbReference type="PIRSR" id="PIRSR602401-1"/>
    </source>
</evidence>
<dbReference type="eggNOG" id="KOG0157">
    <property type="taxonomic scope" value="Eukaryota"/>
</dbReference>
<dbReference type="GO" id="GO:0016705">
    <property type="term" value="F:oxidoreductase activity, acting on paired donors, with incorporation or reduction of molecular oxygen"/>
    <property type="evidence" value="ECO:0007669"/>
    <property type="project" value="InterPro"/>
</dbReference>
<evidence type="ECO:0000256" key="4">
    <source>
        <dbReference type="ARBA" id="ARBA00023002"/>
    </source>
</evidence>
<dbReference type="SUPFAM" id="SSF48264">
    <property type="entry name" value="Cytochrome P450"/>
    <property type="match status" value="1"/>
</dbReference>
<dbReference type="Proteomes" id="UP000190312">
    <property type="component" value="Unassembled WGS sequence"/>
</dbReference>
<dbReference type="GO" id="GO:0004497">
    <property type="term" value="F:monooxygenase activity"/>
    <property type="evidence" value="ECO:0007669"/>
    <property type="project" value="UniProtKB-KW"/>
</dbReference>
<reference evidence="9 10" key="1">
    <citation type="submission" date="2016-10" db="EMBL/GenBank/DDBJ databases">
        <title>Genome sequencing of Aspergillus oryzae BCC7051.</title>
        <authorList>
            <person name="Thammarongtham C."/>
            <person name="Vorapreeda T."/>
            <person name="Nookaew I."/>
            <person name="Srisuk T."/>
            <person name="Land M."/>
            <person name="Jeennor S."/>
            <person name="Laoteng K."/>
        </authorList>
    </citation>
    <scope>NUCLEOTIDE SEQUENCE [LARGE SCALE GENOMIC DNA]</scope>
    <source>
        <strain evidence="9 10">BCC7051</strain>
    </source>
</reference>
<evidence type="ECO:0000256" key="5">
    <source>
        <dbReference type="ARBA" id="ARBA00023004"/>
    </source>
</evidence>
<name>A0A1S9DCQ7_ASPOZ</name>
<dbReference type="PANTHER" id="PTHR24305:SF232">
    <property type="entry name" value="P450, PUTATIVE (EUROFUNG)-RELATED"/>
    <property type="match status" value="1"/>
</dbReference>
<comment type="caution">
    <text evidence="9">The sequence shown here is derived from an EMBL/GenBank/DDBJ whole genome shotgun (WGS) entry which is preliminary data.</text>
</comment>
<dbReference type="InterPro" id="IPR001128">
    <property type="entry name" value="Cyt_P450"/>
</dbReference>
<dbReference type="CDD" id="cd11060">
    <property type="entry name" value="CYP57A1-like"/>
    <property type="match status" value="1"/>
</dbReference>
<feature type="binding site" description="axial binding residue" evidence="7">
    <location>
        <position position="437"/>
    </location>
    <ligand>
        <name>heme</name>
        <dbReference type="ChEBI" id="CHEBI:30413"/>
    </ligand>
    <ligandPart>
        <name>Fe</name>
        <dbReference type="ChEBI" id="CHEBI:18248"/>
    </ligandPart>
</feature>